<keyword evidence="9" id="KW-1133">Transmembrane helix</keyword>
<dbReference type="PROSITE" id="PS00107">
    <property type="entry name" value="PROTEIN_KINASE_ATP"/>
    <property type="match status" value="1"/>
</dbReference>
<evidence type="ECO:0000256" key="8">
    <source>
        <dbReference type="SAM" id="MobiDB-lite"/>
    </source>
</evidence>
<evidence type="ECO:0000256" key="4">
    <source>
        <dbReference type="ARBA" id="ARBA00022741"/>
    </source>
</evidence>
<evidence type="ECO:0000256" key="6">
    <source>
        <dbReference type="ARBA" id="ARBA00022840"/>
    </source>
</evidence>
<evidence type="ECO:0000256" key="7">
    <source>
        <dbReference type="PROSITE-ProRule" id="PRU10141"/>
    </source>
</evidence>
<keyword evidence="2 11" id="KW-0723">Serine/threonine-protein kinase</keyword>
<dbReference type="InterPro" id="IPR008271">
    <property type="entry name" value="Ser/Thr_kinase_AS"/>
</dbReference>
<name>A0A852SQL1_9MICO</name>
<keyword evidence="12" id="KW-1185">Reference proteome</keyword>
<feature type="region of interest" description="Disordered" evidence="8">
    <location>
        <begin position="294"/>
        <end position="340"/>
    </location>
</feature>
<gene>
    <name evidence="11" type="ORF">BJ984_002295</name>
</gene>
<feature type="binding site" evidence="7">
    <location>
        <position position="44"/>
    </location>
    <ligand>
        <name>ATP</name>
        <dbReference type="ChEBI" id="CHEBI:30616"/>
    </ligand>
</feature>
<evidence type="ECO:0000256" key="1">
    <source>
        <dbReference type="ARBA" id="ARBA00012513"/>
    </source>
</evidence>
<keyword evidence="4 7" id="KW-0547">Nucleotide-binding</keyword>
<evidence type="ECO:0000259" key="10">
    <source>
        <dbReference type="PROSITE" id="PS50011"/>
    </source>
</evidence>
<dbReference type="Pfam" id="PF00069">
    <property type="entry name" value="Pkinase"/>
    <property type="match status" value="1"/>
</dbReference>
<dbReference type="AlphaFoldDB" id="A0A852SQL1"/>
<evidence type="ECO:0000256" key="9">
    <source>
        <dbReference type="SAM" id="Phobius"/>
    </source>
</evidence>
<dbReference type="PROSITE" id="PS00108">
    <property type="entry name" value="PROTEIN_KINASE_ST"/>
    <property type="match status" value="1"/>
</dbReference>
<dbReference type="SUPFAM" id="SSF56112">
    <property type="entry name" value="Protein kinase-like (PK-like)"/>
    <property type="match status" value="1"/>
</dbReference>
<dbReference type="PANTHER" id="PTHR43289:SF6">
    <property type="entry name" value="SERINE_THREONINE-PROTEIN KINASE NEKL-3"/>
    <property type="match status" value="1"/>
</dbReference>
<dbReference type="PANTHER" id="PTHR43289">
    <property type="entry name" value="MITOGEN-ACTIVATED PROTEIN KINASE KINASE KINASE 20-RELATED"/>
    <property type="match status" value="1"/>
</dbReference>
<evidence type="ECO:0000313" key="11">
    <source>
        <dbReference type="EMBL" id="NYD71137.1"/>
    </source>
</evidence>
<keyword evidence="6 7" id="KW-0067">ATP-binding</keyword>
<sequence>MPRRLPSPPPTLPGFTPVRVLGSGGFADVFLFEQNMPRRQVAVKVMLPEVVDEQVRRMFQVEADLMAGLSAHPSILTVYEAGVSGDGRPYLVMELCSSSLGQRYRREPLPVAEVLRIGVKIAGALHTAHQQGILHRDVKPSNILITAYGAPVLSDFGIAQSTRGRAAGTDAVGLSVPWSAPEVVSDQTQGTIASEVWGLSATLHSLLAGRSPFEVPGAASTTSSELSSRIVTARPAPIGRTDVPDSLERALLRGLSRKPENRPASALELLRDLQSIETGLGLPQTEVEVSRAEWAADSSRDHPDRTVLQAPSGETRRIRQGGGTEGLRASGTERRTGRGHRRTRVIAGLVAAAVVVAGGAVAAGLVLLPRGDDIPAVGAISTEVDGGRILFRWNDPGLAEGDSFRVETSTGESSVQRSSEFAAFPADGTPVCITVTIVHAGRSGDAGTEKCASLP</sequence>
<evidence type="ECO:0000256" key="3">
    <source>
        <dbReference type="ARBA" id="ARBA00022679"/>
    </source>
</evidence>
<keyword evidence="9" id="KW-0472">Membrane</keyword>
<dbReference type="CDD" id="cd14014">
    <property type="entry name" value="STKc_PknB_like"/>
    <property type="match status" value="1"/>
</dbReference>
<dbReference type="GO" id="GO:0005524">
    <property type="term" value="F:ATP binding"/>
    <property type="evidence" value="ECO:0007669"/>
    <property type="project" value="UniProtKB-UniRule"/>
</dbReference>
<proteinExistence type="predicted"/>
<evidence type="ECO:0000256" key="2">
    <source>
        <dbReference type="ARBA" id="ARBA00022527"/>
    </source>
</evidence>
<accession>A0A852SQL1</accession>
<dbReference type="Proteomes" id="UP000549913">
    <property type="component" value="Unassembled WGS sequence"/>
</dbReference>
<dbReference type="InterPro" id="IPR011009">
    <property type="entry name" value="Kinase-like_dom_sf"/>
</dbReference>
<evidence type="ECO:0000256" key="5">
    <source>
        <dbReference type="ARBA" id="ARBA00022777"/>
    </source>
</evidence>
<feature type="transmembrane region" description="Helical" evidence="9">
    <location>
        <begin position="345"/>
        <end position="368"/>
    </location>
</feature>
<keyword evidence="3" id="KW-0808">Transferase</keyword>
<dbReference type="InterPro" id="IPR000719">
    <property type="entry name" value="Prot_kinase_dom"/>
</dbReference>
<dbReference type="Gene3D" id="1.10.510.10">
    <property type="entry name" value="Transferase(Phosphotransferase) domain 1"/>
    <property type="match status" value="1"/>
</dbReference>
<dbReference type="SMART" id="SM00220">
    <property type="entry name" value="S_TKc"/>
    <property type="match status" value="1"/>
</dbReference>
<comment type="caution">
    <text evidence="11">The sequence shown here is derived from an EMBL/GenBank/DDBJ whole genome shotgun (WGS) entry which is preliminary data.</text>
</comment>
<evidence type="ECO:0000313" key="12">
    <source>
        <dbReference type="Proteomes" id="UP000549913"/>
    </source>
</evidence>
<feature type="domain" description="Protein kinase" evidence="10">
    <location>
        <begin position="15"/>
        <end position="276"/>
    </location>
</feature>
<reference evidence="11 12" key="1">
    <citation type="submission" date="2020-07" db="EMBL/GenBank/DDBJ databases">
        <title>Sequencing the genomes of 1000 actinobacteria strains.</title>
        <authorList>
            <person name="Klenk H.-P."/>
        </authorList>
    </citation>
    <scope>NUCLEOTIDE SEQUENCE [LARGE SCALE GENOMIC DNA]</scope>
    <source>
        <strain evidence="11 12">DSM 26474</strain>
    </source>
</reference>
<dbReference type="PROSITE" id="PS50011">
    <property type="entry name" value="PROTEIN_KINASE_DOM"/>
    <property type="match status" value="1"/>
</dbReference>
<keyword evidence="9" id="KW-0812">Transmembrane</keyword>
<dbReference type="GO" id="GO:0004674">
    <property type="term" value="F:protein serine/threonine kinase activity"/>
    <property type="evidence" value="ECO:0007669"/>
    <property type="project" value="UniProtKB-KW"/>
</dbReference>
<protein>
    <recommendedName>
        <fullName evidence="1">non-specific serine/threonine protein kinase</fullName>
        <ecNumber evidence="1">2.7.11.1</ecNumber>
    </recommendedName>
</protein>
<dbReference type="EMBL" id="JACCBM010000001">
    <property type="protein sequence ID" value="NYD71137.1"/>
    <property type="molecule type" value="Genomic_DNA"/>
</dbReference>
<dbReference type="Gene3D" id="3.30.200.20">
    <property type="entry name" value="Phosphorylase Kinase, domain 1"/>
    <property type="match status" value="1"/>
</dbReference>
<organism evidence="11 12">
    <name type="scientific">Herbiconiux flava</name>
    <dbReference type="NCBI Taxonomy" id="881268"/>
    <lineage>
        <taxon>Bacteria</taxon>
        <taxon>Bacillati</taxon>
        <taxon>Actinomycetota</taxon>
        <taxon>Actinomycetes</taxon>
        <taxon>Micrococcales</taxon>
        <taxon>Microbacteriaceae</taxon>
        <taxon>Herbiconiux</taxon>
    </lineage>
</organism>
<dbReference type="RefSeq" id="WP_179548153.1">
    <property type="nucleotide sequence ID" value="NZ_BSEW01000002.1"/>
</dbReference>
<dbReference type="InterPro" id="IPR017441">
    <property type="entry name" value="Protein_kinase_ATP_BS"/>
</dbReference>
<dbReference type="EC" id="2.7.11.1" evidence="1"/>
<keyword evidence="5 11" id="KW-0418">Kinase</keyword>